<accession>A0A4P8IS04</accession>
<organism evidence="2 3">
    <name type="scientific">Trinickia violacea</name>
    <dbReference type="NCBI Taxonomy" id="2571746"/>
    <lineage>
        <taxon>Bacteria</taxon>
        <taxon>Pseudomonadati</taxon>
        <taxon>Pseudomonadota</taxon>
        <taxon>Betaproteobacteria</taxon>
        <taxon>Burkholderiales</taxon>
        <taxon>Burkholderiaceae</taxon>
        <taxon>Trinickia</taxon>
    </lineage>
</organism>
<dbReference type="RefSeq" id="WP_137333637.1">
    <property type="nucleotide sequence ID" value="NZ_CP040077.1"/>
</dbReference>
<keyword evidence="3" id="KW-1185">Reference proteome</keyword>
<evidence type="ECO:0000313" key="3">
    <source>
        <dbReference type="Proteomes" id="UP000298656"/>
    </source>
</evidence>
<dbReference type="Gene3D" id="3.90.1340.10">
    <property type="entry name" value="Phage tail collar domain"/>
    <property type="match status" value="1"/>
</dbReference>
<feature type="domain" description="Phage tail collar" evidence="1">
    <location>
        <begin position="7"/>
        <end position="63"/>
    </location>
</feature>
<evidence type="ECO:0000313" key="2">
    <source>
        <dbReference type="EMBL" id="QCP50827.1"/>
    </source>
</evidence>
<dbReference type="KEGG" id="tvl:FAZ95_17720"/>
<gene>
    <name evidence="2" type="ORF">FAZ95_17720</name>
</gene>
<name>A0A4P8IS04_9BURK</name>
<dbReference type="AlphaFoldDB" id="A0A4P8IS04"/>
<dbReference type="Pfam" id="PF07484">
    <property type="entry name" value="Collar"/>
    <property type="match status" value="1"/>
</dbReference>
<sequence length="206" mass="20915">MSDPYLGEIRMVGFTFAPIGWALCQGQAVSVNQNQALFALLGTTYGGNGQTYFNLPDLQGRSPVGTGTGVGLSTIVPGEKAGTEEMQLTNTQLPQHTHTATSTGGAVSVTGQVSIPATTSLTGEGQLPGPTTVLGPITQGGRAGELYSTATANTNLAPFSVTSTGTGAAPNVTIGTAGLGQPFELRNPYLGLTCIIALQGIYPTRG</sequence>
<proteinExistence type="predicted"/>
<dbReference type="Proteomes" id="UP000298656">
    <property type="component" value="Chromosome 1"/>
</dbReference>
<dbReference type="OrthoDB" id="9810174at2"/>
<dbReference type="EMBL" id="CP040077">
    <property type="protein sequence ID" value="QCP50827.1"/>
    <property type="molecule type" value="Genomic_DNA"/>
</dbReference>
<protein>
    <submittedName>
        <fullName evidence="2">Phage tail protein</fullName>
    </submittedName>
</protein>
<dbReference type="InterPro" id="IPR037053">
    <property type="entry name" value="Phage_tail_collar_dom_sf"/>
</dbReference>
<dbReference type="SUPFAM" id="SSF88874">
    <property type="entry name" value="Receptor-binding domain of short tail fibre protein gp12"/>
    <property type="match status" value="1"/>
</dbReference>
<reference evidence="2 3" key="1">
    <citation type="submission" date="2019-05" db="EMBL/GenBank/DDBJ databases">
        <title>Burkholderia sp. DHOD12, isolated from subtropical forest soil.</title>
        <authorList>
            <person name="Gao Z.-H."/>
            <person name="Qiu L.-H."/>
        </authorList>
    </citation>
    <scope>NUCLEOTIDE SEQUENCE [LARGE SCALE GENOMIC DNA]</scope>
    <source>
        <strain evidence="2 3">DHOD12</strain>
    </source>
</reference>
<evidence type="ECO:0000259" key="1">
    <source>
        <dbReference type="Pfam" id="PF07484"/>
    </source>
</evidence>
<dbReference type="InterPro" id="IPR011083">
    <property type="entry name" value="Phage_tail_collar_dom"/>
</dbReference>